<organism evidence="3 4">
    <name type="scientific">Helianthus annuus</name>
    <name type="common">Common sunflower</name>
    <dbReference type="NCBI Taxonomy" id="4232"/>
    <lineage>
        <taxon>Eukaryota</taxon>
        <taxon>Viridiplantae</taxon>
        <taxon>Streptophyta</taxon>
        <taxon>Embryophyta</taxon>
        <taxon>Tracheophyta</taxon>
        <taxon>Spermatophyta</taxon>
        <taxon>Magnoliopsida</taxon>
        <taxon>eudicotyledons</taxon>
        <taxon>Gunneridae</taxon>
        <taxon>Pentapetalae</taxon>
        <taxon>asterids</taxon>
        <taxon>campanulids</taxon>
        <taxon>Asterales</taxon>
        <taxon>Asteraceae</taxon>
        <taxon>Asteroideae</taxon>
        <taxon>Heliantheae alliance</taxon>
        <taxon>Heliantheae</taxon>
        <taxon>Helianthus</taxon>
    </lineage>
</organism>
<proteinExistence type="predicted"/>
<feature type="compositionally biased region" description="Basic and acidic residues" evidence="1">
    <location>
        <begin position="54"/>
        <end position="72"/>
    </location>
</feature>
<evidence type="ECO:0000313" key="4">
    <source>
        <dbReference type="Proteomes" id="UP000215914"/>
    </source>
</evidence>
<reference evidence="2" key="3">
    <citation type="submission" date="2020-06" db="EMBL/GenBank/DDBJ databases">
        <title>Helianthus annuus Genome sequencing and assembly Release 2.</title>
        <authorList>
            <person name="Gouzy J."/>
            <person name="Langlade N."/>
            <person name="Munos S."/>
        </authorList>
    </citation>
    <scope>NUCLEOTIDE SEQUENCE</scope>
    <source>
        <tissue evidence="2">Leaves</tissue>
    </source>
</reference>
<dbReference type="Gramene" id="mRNA:HanXRQr2_Chr01g0027031">
    <property type="protein sequence ID" value="mRNA:HanXRQr2_Chr01g0027031"/>
    <property type="gene ID" value="HanXRQr2_Chr01g0027031"/>
</dbReference>
<evidence type="ECO:0000313" key="2">
    <source>
        <dbReference type="EMBL" id="KAF5822483.1"/>
    </source>
</evidence>
<protein>
    <submittedName>
        <fullName evidence="3">Uncharacterized protein</fullName>
    </submittedName>
</protein>
<dbReference type="InParanoid" id="A0A251VPN5"/>
<gene>
    <name evidence="3" type="ORF">HannXRQ_Chr01g0018671</name>
    <name evidence="2" type="ORF">HanXRQr2_Chr01g0027031</name>
</gene>
<reference evidence="3" key="2">
    <citation type="submission" date="2017-02" db="EMBL/GenBank/DDBJ databases">
        <title>Sunflower complete genome.</title>
        <authorList>
            <person name="Langlade N."/>
            <person name="Munos S."/>
        </authorList>
    </citation>
    <scope>NUCLEOTIDE SEQUENCE [LARGE SCALE GENOMIC DNA]</scope>
    <source>
        <tissue evidence="3">Leaves</tissue>
    </source>
</reference>
<name>A0A251VPN5_HELAN</name>
<feature type="region of interest" description="Disordered" evidence="1">
    <location>
        <begin position="39"/>
        <end position="87"/>
    </location>
</feature>
<reference evidence="2 4" key="1">
    <citation type="journal article" date="2017" name="Nature">
        <title>The sunflower genome provides insights into oil metabolism, flowering and Asterid evolution.</title>
        <authorList>
            <person name="Badouin H."/>
            <person name="Gouzy J."/>
            <person name="Grassa C.J."/>
            <person name="Murat F."/>
            <person name="Staton S.E."/>
            <person name="Cottret L."/>
            <person name="Lelandais-Briere C."/>
            <person name="Owens G.L."/>
            <person name="Carrere S."/>
            <person name="Mayjonade B."/>
            <person name="Legrand L."/>
            <person name="Gill N."/>
            <person name="Kane N.C."/>
            <person name="Bowers J.E."/>
            <person name="Hubner S."/>
            <person name="Bellec A."/>
            <person name="Berard A."/>
            <person name="Berges H."/>
            <person name="Blanchet N."/>
            <person name="Boniface M.C."/>
            <person name="Brunel D."/>
            <person name="Catrice O."/>
            <person name="Chaidir N."/>
            <person name="Claudel C."/>
            <person name="Donnadieu C."/>
            <person name="Faraut T."/>
            <person name="Fievet G."/>
            <person name="Helmstetter N."/>
            <person name="King M."/>
            <person name="Knapp S.J."/>
            <person name="Lai Z."/>
            <person name="Le Paslier M.C."/>
            <person name="Lippi Y."/>
            <person name="Lorenzon L."/>
            <person name="Mandel J.R."/>
            <person name="Marage G."/>
            <person name="Marchand G."/>
            <person name="Marquand E."/>
            <person name="Bret-Mestries E."/>
            <person name="Morien E."/>
            <person name="Nambeesan S."/>
            <person name="Nguyen T."/>
            <person name="Pegot-Espagnet P."/>
            <person name="Pouilly N."/>
            <person name="Raftis F."/>
            <person name="Sallet E."/>
            <person name="Schiex T."/>
            <person name="Thomas J."/>
            <person name="Vandecasteele C."/>
            <person name="Vares D."/>
            <person name="Vear F."/>
            <person name="Vautrin S."/>
            <person name="Crespi M."/>
            <person name="Mangin B."/>
            <person name="Burke J.M."/>
            <person name="Salse J."/>
            <person name="Munos S."/>
            <person name="Vincourt P."/>
            <person name="Rieseberg L.H."/>
            <person name="Langlade N.B."/>
        </authorList>
    </citation>
    <scope>NUCLEOTIDE SEQUENCE [LARGE SCALE GENOMIC DNA]</scope>
    <source>
        <strain evidence="4">cv. SF193</strain>
        <tissue evidence="2">Leaves</tissue>
    </source>
</reference>
<dbReference type="AlphaFoldDB" id="A0A251VPN5"/>
<dbReference type="EMBL" id="MNCJ02000316">
    <property type="protein sequence ID" value="KAF5822483.1"/>
    <property type="molecule type" value="Genomic_DNA"/>
</dbReference>
<dbReference type="EMBL" id="CM007890">
    <property type="protein sequence ID" value="OTG37424.1"/>
    <property type="molecule type" value="Genomic_DNA"/>
</dbReference>
<evidence type="ECO:0000313" key="3">
    <source>
        <dbReference type="EMBL" id="OTG37424.1"/>
    </source>
</evidence>
<keyword evidence="4" id="KW-1185">Reference proteome</keyword>
<evidence type="ECO:0000256" key="1">
    <source>
        <dbReference type="SAM" id="MobiDB-lite"/>
    </source>
</evidence>
<feature type="compositionally biased region" description="Polar residues" evidence="1">
    <location>
        <begin position="75"/>
        <end position="84"/>
    </location>
</feature>
<sequence>MLGNQPYPTFGQKDGFPVPCRSCYDLNSPPRSELDAVSSRITGSLPFAPITPDTQRKDRDESQRIEDGDNHCIGDSTSSAVSTTQKEHLVCEEGDELGIDLNKTPNQKTPARRKKHRLKVIREGKPRKKKVCEKSSERNWC</sequence>
<dbReference type="Proteomes" id="UP000215914">
    <property type="component" value="Chromosome 1"/>
</dbReference>
<accession>A0A251VPN5</accession>